<dbReference type="OrthoDB" id="276546at2759"/>
<dbReference type="PANTHER" id="PTHR22893">
    <property type="entry name" value="NADH OXIDOREDUCTASE-RELATED"/>
    <property type="match status" value="1"/>
</dbReference>
<dbReference type="PANTHER" id="PTHR22893:SF91">
    <property type="entry name" value="NADPH DEHYDROGENASE 2-RELATED"/>
    <property type="match status" value="1"/>
</dbReference>
<dbReference type="AlphaFoldDB" id="A0A369JFP5"/>
<dbReference type="Proteomes" id="UP000076154">
    <property type="component" value="Unassembled WGS sequence"/>
</dbReference>
<dbReference type="FunFam" id="3.20.20.70:FF:000138">
    <property type="entry name" value="NADPH dehydrogenase 1"/>
    <property type="match status" value="1"/>
</dbReference>
<dbReference type="Pfam" id="PF00724">
    <property type="entry name" value="Oxidored_FMN"/>
    <property type="match status" value="1"/>
</dbReference>
<gene>
    <name evidence="2" type="primary">easA_5</name>
    <name evidence="2" type="ORF">Hypma_000456</name>
</gene>
<feature type="domain" description="NADH:flavin oxidoreductase/NADH oxidase N-terminal" evidence="1">
    <location>
        <begin position="9"/>
        <end position="346"/>
    </location>
</feature>
<proteinExistence type="predicted"/>
<dbReference type="SUPFAM" id="SSF51395">
    <property type="entry name" value="FMN-linked oxidoreductases"/>
    <property type="match status" value="1"/>
</dbReference>
<dbReference type="STRING" id="39966.A0A369JFP5"/>
<comment type="caution">
    <text evidence="2">The sequence shown here is derived from an EMBL/GenBank/DDBJ whole genome shotgun (WGS) entry which is preliminary data.</text>
</comment>
<name>A0A369JFP5_HYPMA</name>
<dbReference type="InterPro" id="IPR045247">
    <property type="entry name" value="Oye-like"/>
</dbReference>
<accession>A0A369JFP5</accession>
<dbReference type="FunCoup" id="A0A369JFP5">
    <property type="interactions" value="241"/>
</dbReference>
<organism evidence="2 3">
    <name type="scientific">Hypsizygus marmoreus</name>
    <name type="common">White beech mushroom</name>
    <name type="synonym">Agaricus marmoreus</name>
    <dbReference type="NCBI Taxonomy" id="39966"/>
    <lineage>
        <taxon>Eukaryota</taxon>
        <taxon>Fungi</taxon>
        <taxon>Dikarya</taxon>
        <taxon>Basidiomycota</taxon>
        <taxon>Agaricomycotina</taxon>
        <taxon>Agaricomycetes</taxon>
        <taxon>Agaricomycetidae</taxon>
        <taxon>Agaricales</taxon>
        <taxon>Tricholomatineae</taxon>
        <taxon>Lyophyllaceae</taxon>
        <taxon>Hypsizygus</taxon>
    </lineage>
</organism>
<protein>
    <submittedName>
        <fullName evidence="2">Inactive dehydrogenase EasA</fullName>
    </submittedName>
</protein>
<reference evidence="2" key="1">
    <citation type="submission" date="2018-04" db="EMBL/GenBank/DDBJ databases">
        <title>Whole genome sequencing of Hypsizygus marmoreus.</title>
        <authorList>
            <person name="Choi I.-G."/>
            <person name="Min B."/>
            <person name="Kim J.-G."/>
            <person name="Kim S."/>
            <person name="Oh Y.-L."/>
            <person name="Kong W.-S."/>
            <person name="Park H."/>
            <person name="Jeong J."/>
            <person name="Song E.-S."/>
        </authorList>
    </citation>
    <scope>NUCLEOTIDE SEQUENCE [LARGE SCALE GENOMIC DNA]</scope>
    <source>
        <strain evidence="2">51987-8</strain>
    </source>
</reference>
<sequence>MSPSTITPKLFQPIQVGNITLSHRLVLAPLTRYKATKTAHVPVVSLVKEYYSQRSSTPGTLLVTEATFIAAKAGGYANVPGIWSPEQITAWKEVTDQVHANGSFIFLQLWALGRAAYPDVLASEDLSLSFVAPSSIPLSSHPTAVPRELTTTEIHEYVQLYAQAAKNAVLEAGFDGVEVHGANGYLVDQFLQDVSNRRSDEYGGSVEARSRFGLEVIDAIVDAVGPERTAIRLSPWSLFQDMGMQDPVPQFTHFVSTLKAKHPTLAYIHVVEPRINGNADRTTIGAHESNDFIRTIWSPLPFITAGGYTRDTAIEAVEKNGGLVAFGRWFLSNPDLPLRLKKNIPLSPYDRKTFYVPVDKENPEVGYIDYPFAEATA</sequence>
<dbReference type="GO" id="GO:0003959">
    <property type="term" value="F:NADPH dehydrogenase activity"/>
    <property type="evidence" value="ECO:0007669"/>
    <property type="project" value="TreeGrafter"/>
</dbReference>
<dbReference type="EMBL" id="LUEZ02000106">
    <property type="protein sequence ID" value="RDB18244.1"/>
    <property type="molecule type" value="Genomic_DNA"/>
</dbReference>
<evidence type="ECO:0000313" key="2">
    <source>
        <dbReference type="EMBL" id="RDB18244.1"/>
    </source>
</evidence>
<dbReference type="Gene3D" id="3.20.20.70">
    <property type="entry name" value="Aldolase class I"/>
    <property type="match status" value="1"/>
</dbReference>
<evidence type="ECO:0000259" key="1">
    <source>
        <dbReference type="Pfam" id="PF00724"/>
    </source>
</evidence>
<dbReference type="InterPro" id="IPR013785">
    <property type="entry name" value="Aldolase_TIM"/>
</dbReference>
<dbReference type="CDD" id="cd02933">
    <property type="entry name" value="OYE_like_FMN"/>
    <property type="match status" value="1"/>
</dbReference>
<keyword evidence="3" id="KW-1185">Reference proteome</keyword>
<dbReference type="GO" id="GO:0010181">
    <property type="term" value="F:FMN binding"/>
    <property type="evidence" value="ECO:0007669"/>
    <property type="project" value="InterPro"/>
</dbReference>
<dbReference type="InParanoid" id="A0A369JFP5"/>
<evidence type="ECO:0000313" key="3">
    <source>
        <dbReference type="Proteomes" id="UP000076154"/>
    </source>
</evidence>
<dbReference type="InterPro" id="IPR001155">
    <property type="entry name" value="OxRdtase_FMN_N"/>
</dbReference>